<organism evidence="2 3">
    <name type="scientific">Sphaerotilus uruguayifluvii</name>
    <dbReference type="NCBI Taxonomy" id="2735897"/>
    <lineage>
        <taxon>Bacteria</taxon>
        <taxon>Pseudomonadati</taxon>
        <taxon>Pseudomonadota</taxon>
        <taxon>Betaproteobacteria</taxon>
        <taxon>Burkholderiales</taxon>
        <taxon>Sphaerotilaceae</taxon>
        <taxon>Sphaerotilus</taxon>
    </lineage>
</organism>
<protein>
    <submittedName>
        <fullName evidence="2">Uncharacterized protein</fullName>
    </submittedName>
</protein>
<keyword evidence="3" id="KW-1185">Reference proteome</keyword>
<accession>A0ABX2G8K3</accession>
<evidence type="ECO:0000313" key="3">
    <source>
        <dbReference type="Proteomes" id="UP001516061"/>
    </source>
</evidence>
<name>A0ABX2G8K3_9BURK</name>
<comment type="caution">
    <text evidence="2">The sequence shown here is derived from an EMBL/GenBank/DDBJ whole genome shotgun (WGS) entry which is preliminary data.</text>
</comment>
<gene>
    <name evidence="2" type="ORF">HNQ01_004128</name>
</gene>
<evidence type="ECO:0000313" key="2">
    <source>
        <dbReference type="EMBL" id="NRT58360.1"/>
    </source>
</evidence>
<reference evidence="2 3" key="1">
    <citation type="submission" date="2020-05" db="EMBL/GenBank/DDBJ databases">
        <title>Genomic Encyclopedia of Type Strains, Phase IV (KMG-V): Genome sequencing to study the core and pangenomes of soil and plant-associated prokaryotes.</title>
        <authorList>
            <person name="Whitman W."/>
        </authorList>
    </citation>
    <scope>NUCLEOTIDE SEQUENCE [LARGE SCALE GENOMIC DNA]</scope>
    <source>
        <strain evidence="2 3">C29</strain>
    </source>
</reference>
<proteinExistence type="predicted"/>
<feature type="region of interest" description="Disordered" evidence="1">
    <location>
        <begin position="1"/>
        <end position="31"/>
    </location>
</feature>
<evidence type="ECO:0000256" key="1">
    <source>
        <dbReference type="SAM" id="MobiDB-lite"/>
    </source>
</evidence>
<dbReference type="EMBL" id="JABSNM010000027">
    <property type="protein sequence ID" value="NRT58360.1"/>
    <property type="molecule type" value="Genomic_DNA"/>
</dbReference>
<dbReference type="Proteomes" id="UP001516061">
    <property type="component" value="Unassembled WGS sequence"/>
</dbReference>
<sequence>MSGATWPAPEVGAKEKGRQPLQGLATRVFNL</sequence>